<evidence type="ECO:0000313" key="3">
    <source>
        <dbReference type="Proteomes" id="UP000031967"/>
    </source>
</evidence>
<gene>
    <name evidence="2" type="ORF">SD70_28195</name>
</gene>
<sequence>MTKQHGPDKNLQNVVKDLDQPRINAEFNNQQQRKTDDRRQRDNNRFDEEGKLNAGGLNHVET</sequence>
<dbReference type="Proteomes" id="UP000031967">
    <property type="component" value="Unassembled WGS sequence"/>
</dbReference>
<feature type="region of interest" description="Disordered" evidence="1">
    <location>
        <begin position="1"/>
        <end position="62"/>
    </location>
</feature>
<comment type="caution">
    <text evidence="2">The sequence shown here is derived from an EMBL/GenBank/DDBJ whole genome shotgun (WGS) entry which is preliminary data.</text>
</comment>
<evidence type="ECO:0000313" key="2">
    <source>
        <dbReference type="EMBL" id="KIL38159.1"/>
    </source>
</evidence>
<dbReference type="RefSeq" id="WP_041051770.1">
    <property type="nucleotide sequence ID" value="NZ_JXAK01000073.1"/>
</dbReference>
<feature type="compositionally biased region" description="Basic and acidic residues" evidence="1">
    <location>
        <begin position="33"/>
        <end position="51"/>
    </location>
</feature>
<organism evidence="2 3">
    <name type="scientific">Gordoniibacillus kamchatkensis</name>
    <dbReference type="NCBI Taxonomy" id="1590651"/>
    <lineage>
        <taxon>Bacteria</taxon>
        <taxon>Bacillati</taxon>
        <taxon>Bacillota</taxon>
        <taxon>Bacilli</taxon>
        <taxon>Bacillales</taxon>
        <taxon>Paenibacillaceae</taxon>
        <taxon>Gordoniibacillus</taxon>
    </lineage>
</organism>
<reference evidence="2 3" key="1">
    <citation type="submission" date="2014-12" db="EMBL/GenBank/DDBJ databases">
        <title>Draft genome sequence of Paenibacillus kamchatkensis strain B-2647.</title>
        <authorList>
            <person name="Karlyshev A.V."/>
            <person name="Kudryashova E.B."/>
        </authorList>
    </citation>
    <scope>NUCLEOTIDE SEQUENCE [LARGE SCALE GENOMIC DNA]</scope>
    <source>
        <strain evidence="2 3">VKM B-2647</strain>
    </source>
</reference>
<evidence type="ECO:0000256" key="1">
    <source>
        <dbReference type="SAM" id="MobiDB-lite"/>
    </source>
</evidence>
<dbReference type="EMBL" id="JXAK01000073">
    <property type="protein sequence ID" value="KIL38159.1"/>
    <property type="molecule type" value="Genomic_DNA"/>
</dbReference>
<keyword evidence="3" id="KW-1185">Reference proteome</keyword>
<proteinExistence type="predicted"/>
<protein>
    <submittedName>
        <fullName evidence="2">Uncharacterized protein</fullName>
    </submittedName>
</protein>
<accession>A0ABR5AAS7</accession>
<name>A0ABR5AAS7_9BACL</name>